<name>A0A564YWE8_HYMDI</name>
<evidence type="ECO:0000313" key="3">
    <source>
        <dbReference type="Proteomes" id="UP000321570"/>
    </source>
</evidence>
<feature type="compositionally biased region" description="Low complexity" evidence="1">
    <location>
        <begin position="62"/>
        <end position="80"/>
    </location>
</feature>
<evidence type="ECO:0000313" key="2">
    <source>
        <dbReference type="EMBL" id="VUZ50894.1"/>
    </source>
</evidence>
<dbReference type="AlphaFoldDB" id="A0A564YWE8"/>
<dbReference type="EMBL" id="CABIJS010000410">
    <property type="protein sequence ID" value="VUZ50894.1"/>
    <property type="molecule type" value="Genomic_DNA"/>
</dbReference>
<feature type="region of interest" description="Disordered" evidence="1">
    <location>
        <begin position="50"/>
        <end position="86"/>
    </location>
</feature>
<keyword evidence="3" id="KW-1185">Reference proteome</keyword>
<evidence type="ECO:0000256" key="1">
    <source>
        <dbReference type="SAM" id="MobiDB-lite"/>
    </source>
</evidence>
<dbReference type="Proteomes" id="UP000321570">
    <property type="component" value="Unassembled WGS sequence"/>
</dbReference>
<proteinExistence type="predicted"/>
<protein>
    <submittedName>
        <fullName evidence="2">Uncharacterized protein</fullName>
    </submittedName>
</protein>
<gene>
    <name evidence="2" type="ORF">WMSIL1_LOCUS9696</name>
</gene>
<accession>A0A564YWE8</accession>
<reference evidence="2 3" key="1">
    <citation type="submission" date="2019-07" db="EMBL/GenBank/DDBJ databases">
        <authorList>
            <person name="Jastrzebski P J."/>
            <person name="Paukszto L."/>
            <person name="Jastrzebski P J."/>
        </authorList>
    </citation>
    <scope>NUCLEOTIDE SEQUENCE [LARGE SCALE GENOMIC DNA]</scope>
    <source>
        <strain evidence="2 3">WMS-il1</strain>
    </source>
</reference>
<organism evidence="2 3">
    <name type="scientific">Hymenolepis diminuta</name>
    <name type="common">Rat tapeworm</name>
    <dbReference type="NCBI Taxonomy" id="6216"/>
    <lineage>
        <taxon>Eukaryota</taxon>
        <taxon>Metazoa</taxon>
        <taxon>Spiralia</taxon>
        <taxon>Lophotrochozoa</taxon>
        <taxon>Platyhelminthes</taxon>
        <taxon>Cestoda</taxon>
        <taxon>Eucestoda</taxon>
        <taxon>Cyclophyllidea</taxon>
        <taxon>Hymenolepididae</taxon>
        <taxon>Hymenolepis</taxon>
    </lineage>
</organism>
<sequence length="86" mass="9514">MASVVKFSFPPFPLPLDPFLAVTSPAHPRQLYSSLPTMRLWLLPKSTLFSESPRSPLPQTALPSSQSPTTLQTQLSLQTPNMVEVH</sequence>